<gene>
    <name evidence="2" type="ORF">SADFL11_2793</name>
</gene>
<feature type="compositionally biased region" description="Basic and acidic residues" evidence="1">
    <location>
        <begin position="460"/>
        <end position="475"/>
    </location>
</feature>
<dbReference type="GO" id="GO:0005198">
    <property type="term" value="F:structural molecule activity"/>
    <property type="evidence" value="ECO:0007669"/>
    <property type="project" value="InterPro"/>
</dbReference>
<dbReference type="RefSeq" id="WP_008193492.1">
    <property type="nucleotide sequence ID" value="NZ_CM011002.1"/>
</dbReference>
<dbReference type="Proteomes" id="UP000004703">
    <property type="component" value="Chromosome"/>
</dbReference>
<feature type="region of interest" description="Disordered" evidence="1">
    <location>
        <begin position="511"/>
        <end position="538"/>
    </location>
</feature>
<comment type="caution">
    <text evidence="2">The sequence shown here is derived from an EMBL/GenBank/DDBJ whole genome shotgun (WGS) entry which is preliminary data.</text>
</comment>
<evidence type="ECO:0000256" key="1">
    <source>
        <dbReference type="SAM" id="MobiDB-lite"/>
    </source>
</evidence>
<sequence length="538" mass="59973">MAKTNGLIDTQGNPLRARASQRPVARYMRDTSSGVIASRMVPLIESRDDIRASWQRSAALALDLIKNSGRLRGAADQVIADTVGTGLKLSPTPDFTGMGWSDDQILDWKKIVKKRWARYRASAKEVDFRGKFSLSQLTDIALRYNMAYGEVTGLLEYMPASFRRRYGIKTGTKLCLIPPHRLVQDTNETENLFQGVYQDENGRPIGYLFQERLNGFTSKTRYDAFDRRGRAAVLHVFDPQDALDVRGISVLASAFRSHIQHEKLNDVTLQTSILQNIFAITLTSDKPTMEAFEALETLKSENVKGADDYAEQYVDYLKSNLESAAEQEIMVGDSPQISQLVHGEELKFQTSGIPGPQYFPLSSDLSRITARAIGITHGSFTLDHSSATYSSVRMDNSSIWPVVERRRDRCAVPVERPVYEGWLDEEIFTGNIPFKDGYRAFDANREAILPASLHGPAKPTADDGKSAKAATERLENGTSSVELESADLGIDSEDLFDQRLDLHRRYIDAGMDSPYARRGRGANEPKSGTAPDQEDPQS</sequence>
<dbReference type="EMBL" id="ACCU02000003">
    <property type="protein sequence ID" value="EEE45504.1"/>
    <property type="molecule type" value="Genomic_DNA"/>
</dbReference>
<protein>
    <submittedName>
        <fullName evidence="2">Bacteriophage capsid protein</fullName>
    </submittedName>
</protein>
<evidence type="ECO:0000313" key="3">
    <source>
        <dbReference type="Proteomes" id="UP000004703"/>
    </source>
</evidence>
<dbReference type="InterPro" id="IPR006429">
    <property type="entry name" value="Phage_lambda_portal"/>
</dbReference>
<evidence type="ECO:0000313" key="2">
    <source>
        <dbReference type="EMBL" id="EEE45504.1"/>
    </source>
</evidence>
<feature type="region of interest" description="Disordered" evidence="1">
    <location>
        <begin position="453"/>
        <end position="482"/>
    </location>
</feature>
<organism evidence="2 3">
    <name type="scientific">Roseibium alexandrii (strain DSM 17067 / NCIMB 14079 / DFL-11)</name>
    <name type="common">Labrenzia alexandrii</name>
    <dbReference type="NCBI Taxonomy" id="244592"/>
    <lineage>
        <taxon>Bacteria</taxon>
        <taxon>Pseudomonadati</taxon>
        <taxon>Pseudomonadota</taxon>
        <taxon>Alphaproteobacteria</taxon>
        <taxon>Hyphomicrobiales</taxon>
        <taxon>Stappiaceae</taxon>
        <taxon>Roseibium</taxon>
    </lineage>
</organism>
<dbReference type="AlphaFoldDB" id="A0A5E8H150"/>
<reference evidence="2 3" key="2">
    <citation type="submission" date="2013-04" db="EMBL/GenBank/DDBJ databases">
        <authorList>
            <person name="Fiebig A."/>
            <person name="Pradella S."/>
            <person name="Wagner-Doebler I."/>
        </authorList>
    </citation>
    <scope>NUCLEOTIDE SEQUENCE [LARGE SCALE GENOMIC DNA]</scope>
    <source>
        <strain evidence="3">DSM 17067 / NCIMB 14079 / DFL-11</strain>
    </source>
</reference>
<dbReference type="GO" id="GO:0019068">
    <property type="term" value="P:virion assembly"/>
    <property type="evidence" value="ECO:0007669"/>
    <property type="project" value="InterPro"/>
</dbReference>
<reference evidence="2 3" key="1">
    <citation type="submission" date="2008-01" db="EMBL/GenBank/DDBJ databases">
        <authorList>
            <person name="Wagner-Dobler I."/>
            <person name="Ferriera S."/>
            <person name="Johnson J."/>
            <person name="Kravitz S."/>
            <person name="Beeson K."/>
            <person name="Sutton G."/>
            <person name="Rogers Y.-H."/>
            <person name="Friedman R."/>
            <person name="Frazier M."/>
            <person name="Venter J.C."/>
        </authorList>
    </citation>
    <scope>NUCLEOTIDE SEQUENCE [LARGE SCALE GENOMIC DNA]</scope>
    <source>
        <strain evidence="3">DSM 17067 / NCIMB 14079 / DFL-11</strain>
    </source>
</reference>
<name>A0A5E8H150_ROSAD</name>
<accession>A0A5E8H150</accession>
<proteinExistence type="predicted"/>
<feature type="region of interest" description="Disordered" evidence="1">
    <location>
        <begin position="1"/>
        <end position="23"/>
    </location>
</feature>
<dbReference type="Pfam" id="PF05136">
    <property type="entry name" value="Phage_portal_2"/>
    <property type="match status" value="1"/>
</dbReference>